<evidence type="ECO:0000313" key="5">
    <source>
        <dbReference type="EMBL" id="OLU36831.1"/>
    </source>
</evidence>
<proteinExistence type="predicted"/>
<keyword evidence="6" id="KW-1185">Reference proteome</keyword>
<dbReference type="InterPro" id="IPR003439">
    <property type="entry name" value="ABC_transporter-like_ATP-bd"/>
</dbReference>
<dbReference type="PANTHER" id="PTHR42939:SF1">
    <property type="entry name" value="ABC TRANSPORTER ATP-BINDING PROTEIN ALBC-RELATED"/>
    <property type="match status" value="1"/>
</dbReference>
<sequence>MTQIQMIEINNLSKSYGKHKVLDDLSLQIKPGTIVGLLGPNGSGKTTLIKLINDLLIPQSGSILIDGKQPGKITKSKIAFLPEKTFLDPAWKAKDALKIYQDFYADFNQEQALKFMKEFGLKEDMPIRSMSKGMLEKLTLLLVLSREADIFILDEPLGGIDPAARDQILDTILSRFSEDKILILSTHLIYDIERILDRAIFIKHGKVLMDIDVEEYRSSHNKSLDQTFREVYAC</sequence>
<dbReference type="GO" id="GO:0016887">
    <property type="term" value="F:ATP hydrolysis activity"/>
    <property type="evidence" value="ECO:0007669"/>
    <property type="project" value="InterPro"/>
</dbReference>
<dbReference type="Proteomes" id="UP000186341">
    <property type="component" value="Unassembled WGS sequence"/>
</dbReference>
<keyword evidence="3" id="KW-0067">ATP-binding</keyword>
<dbReference type="InterPro" id="IPR027417">
    <property type="entry name" value="P-loop_NTPase"/>
</dbReference>
<dbReference type="Pfam" id="PF00005">
    <property type="entry name" value="ABC_tran"/>
    <property type="match status" value="1"/>
</dbReference>
<comment type="caution">
    <text evidence="5">The sequence shown here is derived from an EMBL/GenBank/DDBJ whole genome shotgun (WGS) entry which is preliminary data.</text>
</comment>
<dbReference type="InterPro" id="IPR051782">
    <property type="entry name" value="ABC_Transporter_VariousFunc"/>
</dbReference>
<dbReference type="InterPro" id="IPR003593">
    <property type="entry name" value="AAA+_ATPase"/>
</dbReference>
<protein>
    <submittedName>
        <fullName evidence="5">ABC transporter</fullName>
    </submittedName>
</protein>
<dbReference type="Gene3D" id="3.40.50.300">
    <property type="entry name" value="P-loop containing nucleotide triphosphate hydrolases"/>
    <property type="match status" value="1"/>
</dbReference>
<evidence type="ECO:0000259" key="4">
    <source>
        <dbReference type="PROSITE" id="PS50893"/>
    </source>
</evidence>
<feature type="domain" description="ABC transporter" evidence="4">
    <location>
        <begin position="7"/>
        <end position="229"/>
    </location>
</feature>
<gene>
    <name evidence="5" type="ORF">BO222_11630</name>
</gene>
<dbReference type="SUPFAM" id="SSF52540">
    <property type="entry name" value="P-loop containing nucleoside triphosphate hydrolases"/>
    <property type="match status" value="1"/>
</dbReference>
<dbReference type="CDD" id="cd03230">
    <property type="entry name" value="ABC_DR_subfamily_A"/>
    <property type="match status" value="1"/>
</dbReference>
<dbReference type="GeneID" id="82203785"/>
<evidence type="ECO:0000313" key="6">
    <source>
        <dbReference type="Proteomes" id="UP000186341"/>
    </source>
</evidence>
<keyword evidence="2" id="KW-0547">Nucleotide-binding</keyword>
<organism evidence="5 6">
    <name type="scientific">Ileibacterium valens</name>
    <dbReference type="NCBI Taxonomy" id="1862668"/>
    <lineage>
        <taxon>Bacteria</taxon>
        <taxon>Bacillati</taxon>
        <taxon>Bacillota</taxon>
        <taxon>Erysipelotrichia</taxon>
        <taxon>Erysipelotrichales</taxon>
        <taxon>Erysipelotrichaceae</taxon>
        <taxon>Ileibacterium</taxon>
    </lineage>
</organism>
<evidence type="ECO:0000256" key="2">
    <source>
        <dbReference type="ARBA" id="ARBA00022741"/>
    </source>
</evidence>
<dbReference type="EMBL" id="MPJW01000254">
    <property type="protein sequence ID" value="OLU36831.1"/>
    <property type="molecule type" value="Genomic_DNA"/>
</dbReference>
<evidence type="ECO:0000256" key="1">
    <source>
        <dbReference type="ARBA" id="ARBA00022448"/>
    </source>
</evidence>
<dbReference type="GO" id="GO:0005524">
    <property type="term" value="F:ATP binding"/>
    <property type="evidence" value="ECO:0007669"/>
    <property type="project" value="UniProtKB-KW"/>
</dbReference>
<keyword evidence="1" id="KW-0813">Transport</keyword>
<dbReference type="OrthoDB" id="9804819at2"/>
<reference evidence="5 6" key="1">
    <citation type="submission" date="2016-11" db="EMBL/GenBank/DDBJ databases">
        <title>Description of two novel members of the family Erysipelotrichaceae: Ileibacterium lipovorans gen. nov., sp. nov. and Dubosiella newyorkensis, gen. nov., sp. nov.</title>
        <authorList>
            <person name="Cox L.M."/>
            <person name="Sohn J."/>
            <person name="Tyrrell K.L."/>
            <person name="Citron D.M."/>
            <person name="Lawson P.A."/>
            <person name="Patel N.B."/>
            <person name="Iizumi T."/>
            <person name="Perez-Perez G.I."/>
            <person name="Goldstein E.J."/>
            <person name="Blaser M.J."/>
        </authorList>
    </citation>
    <scope>NUCLEOTIDE SEQUENCE [LARGE SCALE GENOMIC DNA]</scope>
    <source>
        <strain evidence="5 6">NYU-BL-A3</strain>
    </source>
</reference>
<dbReference type="AlphaFoldDB" id="A0A1U7ND75"/>
<dbReference type="PANTHER" id="PTHR42939">
    <property type="entry name" value="ABC TRANSPORTER ATP-BINDING PROTEIN ALBC-RELATED"/>
    <property type="match status" value="1"/>
</dbReference>
<name>A0A1U7ND75_9FIRM</name>
<accession>A0A1U7ND75</accession>
<evidence type="ECO:0000256" key="3">
    <source>
        <dbReference type="ARBA" id="ARBA00022840"/>
    </source>
</evidence>
<dbReference type="PROSITE" id="PS50893">
    <property type="entry name" value="ABC_TRANSPORTER_2"/>
    <property type="match status" value="1"/>
</dbReference>
<dbReference type="RefSeq" id="WP_075820934.1">
    <property type="nucleotide sequence ID" value="NZ_CAJUTZ010000049.1"/>
</dbReference>
<dbReference type="SMART" id="SM00382">
    <property type="entry name" value="AAA"/>
    <property type="match status" value="1"/>
</dbReference>